<evidence type="ECO:0000256" key="6">
    <source>
        <dbReference type="ARBA" id="ARBA00022842"/>
    </source>
</evidence>
<dbReference type="InterPro" id="IPR023214">
    <property type="entry name" value="HAD_sf"/>
</dbReference>
<keyword evidence="8" id="KW-1185">Reference proteome</keyword>
<evidence type="ECO:0000313" key="8">
    <source>
        <dbReference type="Proteomes" id="UP001304671"/>
    </source>
</evidence>
<dbReference type="SFLD" id="SFLDG01138">
    <property type="entry name" value="C1.6.2:_Deoxy-d-mannose-octulo"/>
    <property type="match status" value="1"/>
</dbReference>
<keyword evidence="4" id="KW-0479">Metal-binding</keyword>
<dbReference type="Pfam" id="PF08282">
    <property type="entry name" value="Hydrolase_3"/>
    <property type="match status" value="1"/>
</dbReference>
<dbReference type="PIRSF" id="PIRSF006118">
    <property type="entry name" value="KDO8-P_Ptase"/>
    <property type="match status" value="1"/>
</dbReference>
<sequence>MNIHEKAKHIKLLITDCDGVLTDAGVYYGENGEVLKKFNIRDGMGVERLRKSVNVETAIITGEVSPSVVKRAEKLKITELHLGIKDKLAILTQIMVSRNLTKNNIAYIGDDVNDIEIMQNVGLTACPNDAISFTKEVADYICENKGGEGCFREFAELIIAAQS</sequence>
<comment type="cofactor">
    <cofactor evidence="1">
        <name>Mg(2+)</name>
        <dbReference type="ChEBI" id="CHEBI:18420"/>
    </cofactor>
</comment>
<comment type="subunit">
    <text evidence="3">Homotetramer.</text>
</comment>
<reference evidence="7 8" key="1">
    <citation type="submission" date="2023-12" db="EMBL/GenBank/DDBJ databases">
        <title>Novel species of the genus Arcicella isolated from rivers.</title>
        <authorList>
            <person name="Lu H."/>
        </authorList>
    </citation>
    <scope>NUCLEOTIDE SEQUENCE [LARGE SCALE GENOMIC DNA]</scope>
    <source>
        <strain evidence="7 8">LMG 21963</strain>
    </source>
</reference>
<dbReference type="InterPro" id="IPR036412">
    <property type="entry name" value="HAD-like_sf"/>
</dbReference>
<evidence type="ECO:0000256" key="2">
    <source>
        <dbReference type="ARBA" id="ARBA00005893"/>
    </source>
</evidence>
<name>A0ABU5QNT9_9BACT</name>
<dbReference type="Proteomes" id="UP001304671">
    <property type="component" value="Unassembled WGS sequence"/>
</dbReference>
<evidence type="ECO:0000256" key="3">
    <source>
        <dbReference type="ARBA" id="ARBA00011881"/>
    </source>
</evidence>
<proteinExistence type="inferred from homology"/>
<dbReference type="NCBIfam" id="TIGR01670">
    <property type="entry name" value="KdsC-phosphatas"/>
    <property type="match status" value="1"/>
</dbReference>
<dbReference type="PANTHER" id="PTHR21485:SF3">
    <property type="entry name" value="N-ACYLNEURAMINATE CYTIDYLYLTRANSFERASE"/>
    <property type="match status" value="1"/>
</dbReference>
<dbReference type="SFLD" id="SFLDS00003">
    <property type="entry name" value="Haloacid_Dehalogenase"/>
    <property type="match status" value="1"/>
</dbReference>
<keyword evidence="6" id="KW-0460">Magnesium</keyword>
<dbReference type="InterPro" id="IPR050793">
    <property type="entry name" value="CMP-NeuNAc_synthase"/>
</dbReference>
<dbReference type="SUPFAM" id="SSF56784">
    <property type="entry name" value="HAD-like"/>
    <property type="match status" value="1"/>
</dbReference>
<dbReference type="EMBL" id="JAYFUL010000017">
    <property type="protein sequence ID" value="MEA5258509.1"/>
    <property type="molecule type" value="Genomic_DNA"/>
</dbReference>
<dbReference type="RefSeq" id="WP_323249655.1">
    <property type="nucleotide sequence ID" value="NZ_JAYFUL010000017.1"/>
</dbReference>
<protein>
    <submittedName>
        <fullName evidence="7">HAD hydrolase family protein</fullName>
    </submittedName>
</protein>
<evidence type="ECO:0000256" key="5">
    <source>
        <dbReference type="ARBA" id="ARBA00022801"/>
    </source>
</evidence>
<evidence type="ECO:0000256" key="4">
    <source>
        <dbReference type="ARBA" id="ARBA00022723"/>
    </source>
</evidence>
<keyword evidence="5 7" id="KW-0378">Hydrolase</keyword>
<comment type="caution">
    <text evidence="7">The sequence shown here is derived from an EMBL/GenBank/DDBJ whole genome shotgun (WGS) entry which is preliminary data.</text>
</comment>
<dbReference type="GO" id="GO:0016787">
    <property type="term" value="F:hydrolase activity"/>
    <property type="evidence" value="ECO:0007669"/>
    <property type="project" value="UniProtKB-KW"/>
</dbReference>
<accession>A0ABU5QNT9</accession>
<dbReference type="PANTHER" id="PTHR21485">
    <property type="entry name" value="HAD SUPERFAMILY MEMBERS CMAS AND KDSC"/>
    <property type="match status" value="1"/>
</dbReference>
<dbReference type="InterPro" id="IPR010023">
    <property type="entry name" value="KdsC_fam"/>
</dbReference>
<dbReference type="SFLD" id="SFLDG01136">
    <property type="entry name" value="C1.6:_Phosphoserine_Phosphatas"/>
    <property type="match status" value="1"/>
</dbReference>
<gene>
    <name evidence="7" type="ORF">VB264_12005</name>
</gene>
<dbReference type="CDD" id="cd01630">
    <property type="entry name" value="HAD_KDO-like"/>
    <property type="match status" value="1"/>
</dbReference>
<dbReference type="Gene3D" id="3.40.50.1000">
    <property type="entry name" value="HAD superfamily/HAD-like"/>
    <property type="match status" value="1"/>
</dbReference>
<evidence type="ECO:0000256" key="1">
    <source>
        <dbReference type="ARBA" id="ARBA00001946"/>
    </source>
</evidence>
<evidence type="ECO:0000313" key="7">
    <source>
        <dbReference type="EMBL" id="MEA5258509.1"/>
    </source>
</evidence>
<comment type="similarity">
    <text evidence="2">Belongs to the KdsC family.</text>
</comment>
<organism evidence="7 8">
    <name type="scientific">Arcicella aquatica</name>
    <dbReference type="NCBI Taxonomy" id="217141"/>
    <lineage>
        <taxon>Bacteria</taxon>
        <taxon>Pseudomonadati</taxon>
        <taxon>Bacteroidota</taxon>
        <taxon>Cytophagia</taxon>
        <taxon>Cytophagales</taxon>
        <taxon>Flectobacillaceae</taxon>
        <taxon>Arcicella</taxon>
    </lineage>
</organism>